<evidence type="ECO:0000259" key="1">
    <source>
        <dbReference type="PROSITE" id="PS50943"/>
    </source>
</evidence>
<dbReference type="Pfam" id="PF01381">
    <property type="entry name" value="HTH_3"/>
    <property type="match status" value="1"/>
</dbReference>
<feature type="domain" description="HTH cro/C1-type" evidence="1">
    <location>
        <begin position="5"/>
        <end position="59"/>
    </location>
</feature>
<dbReference type="SMART" id="SM00530">
    <property type="entry name" value="HTH_XRE"/>
    <property type="match status" value="1"/>
</dbReference>
<dbReference type="InterPro" id="IPR010982">
    <property type="entry name" value="Lambda_DNA-bd_dom_sf"/>
</dbReference>
<keyword evidence="3" id="KW-1185">Reference proteome</keyword>
<evidence type="ECO:0000313" key="3">
    <source>
        <dbReference type="Proteomes" id="UP000233742"/>
    </source>
</evidence>
<dbReference type="EMBL" id="CP025408">
    <property type="protein sequence ID" value="AUH35452.1"/>
    <property type="molecule type" value="Genomic_DNA"/>
</dbReference>
<dbReference type="SUPFAM" id="SSF47413">
    <property type="entry name" value="lambda repressor-like DNA-binding domains"/>
    <property type="match status" value="1"/>
</dbReference>
<dbReference type="InterPro" id="IPR001387">
    <property type="entry name" value="Cro/C1-type_HTH"/>
</dbReference>
<dbReference type="OrthoDB" id="5659783at2"/>
<sequence length="111" mass="11911">MGDRISAARENAGLSVKDLAQKLGVRVKTLTGWEGDEREPRANYLRTLSGVLGVSLIWLLTGEGHGVGGEDVGSDAAPGREVVLSEIRALKQSVAETARRLDRLERLMADA</sequence>
<dbReference type="Gene3D" id="1.10.260.40">
    <property type="entry name" value="lambda repressor-like DNA-binding domains"/>
    <property type="match status" value="1"/>
</dbReference>
<dbReference type="Proteomes" id="UP000233742">
    <property type="component" value="Chromosome"/>
</dbReference>
<dbReference type="GO" id="GO:0003677">
    <property type="term" value="F:DNA binding"/>
    <property type="evidence" value="ECO:0007669"/>
    <property type="project" value="InterPro"/>
</dbReference>
<evidence type="ECO:0000313" key="2">
    <source>
        <dbReference type="EMBL" id="AUH35452.1"/>
    </source>
</evidence>
<dbReference type="AlphaFoldDB" id="A0A2K9F4X3"/>
<dbReference type="KEGG" id="paro:CUV01_13860"/>
<gene>
    <name evidence="2" type="ORF">CUV01_13860</name>
</gene>
<reference evidence="2 3" key="1">
    <citation type="submission" date="2017-12" db="EMBL/GenBank/DDBJ databases">
        <authorList>
            <person name="Hurst M.R.H."/>
        </authorList>
    </citation>
    <scope>NUCLEOTIDE SEQUENCE [LARGE SCALE GENOMIC DNA]</scope>
    <source>
        <strain evidence="2 3">BM15</strain>
    </source>
</reference>
<proteinExistence type="predicted"/>
<accession>A0A2K9F4X3</accession>
<protein>
    <submittedName>
        <fullName evidence="2">Transcriptional regulator</fullName>
    </submittedName>
</protein>
<dbReference type="PROSITE" id="PS50943">
    <property type="entry name" value="HTH_CROC1"/>
    <property type="match status" value="1"/>
</dbReference>
<name>A0A2K9F4X3_9RHOB</name>
<dbReference type="CDD" id="cd00093">
    <property type="entry name" value="HTH_XRE"/>
    <property type="match status" value="1"/>
</dbReference>
<organism evidence="2 3">
    <name type="scientific">Paracoccus tegillarcae</name>
    <dbReference type="NCBI Taxonomy" id="1529068"/>
    <lineage>
        <taxon>Bacteria</taxon>
        <taxon>Pseudomonadati</taxon>
        <taxon>Pseudomonadota</taxon>
        <taxon>Alphaproteobacteria</taxon>
        <taxon>Rhodobacterales</taxon>
        <taxon>Paracoccaceae</taxon>
        <taxon>Paracoccus</taxon>
    </lineage>
</organism>